<dbReference type="GO" id="GO:0005634">
    <property type="term" value="C:nucleus"/>
    <property type="evidence" value="ECO:0007669"/>
    <property type="project" value="UniProtKB-SubCell"/>
</dbReference>
<dbReference type="GO" id="GO:0000981">
    <property type="term" value="F:DNA-binding transcription factor activity, RNA polymerase II-specific"/>
    <property type="evidence" value="ECO:0007669"/>
    <property type="project" value="InterPro"/>
</dbReference>
<proteinExistence type="inferred from homology"/>
<evidence type="ECO:0000256" key="6">
    <source>
        <dbReference type="ARBA" id="ARBA00023163"/>
    </source>
</evidence>
<dbReference type="Proteomes" id="UP001374584">
    <property type="component" value="Unassembled WGS sequence"/>
</dbReference>
<evidence type="ECO:0000313" key="13">
    <source>
        <dbReference type="EMBL" id="KAK7346863.1"/>
    </source>
</evidence>
<comment type="similarity">
    <text evidence="2">Belongs to the HD-ZIP homeobox family. Class II subfamily.</text>
</comment>
<comment type="caution">
    <text evidence="13">The sequence shown here is derived from an EMBL/GenBank/DDBJ whole genome shotgun (WGS) entry which is preliminary data.</text>
</comment>
<dbReference type="Pfam" id="PF02183">
    <property type="entry name" value="HALZ"/>
    <property type="match status" value="1"/>
</dbReference>
<protein>
    <recommendedName>
        <fullName evidence="12">Homeobox domain-containing protein</fullName>
    </recommendedName>
</protein>
<dbReference type="InterPro" id="IPR017970">
    <property type="entry name" value="Homeobox_CS"/>
</dbReference>
<dbReference type="PANTHER" id="PTHR45714:SF34">
    <property type="entry name" value="HOMEOBOX-LEUCINE ZIPPER PROTEIN HAT9"/>
    <property type="match status" value="1"/>
</dbReference>
<evidence type="ECO:0000256" key="2">
    <source>
        <dbReference type="ARBA" id="ARBA00006074"/>
    </source>
</evidence>
<evidence type="ECO:0000256" key="9">
    <source>
        <dbReference type="RuleBase" id="RU000682"/>
    </source>
</evidence>
<keyword evidence="4 8" id="KW-0238">DNA-binding</keyword>
<feature type="coiled-coil region" evidence="10">
    <location>
        <begin position="217"/>
        <end position="247"/>
    </location>
</feature>
<dbReference type="FunFam" id="1.10.10.60:FF:000577">
    <property type="entry name" value="Homeobox-leucine zipper protein 18"/>
    <property type="match status" value="1"/>
</dbReference>
<dbReference type="AlphaFoldDB" id="A0AAN9QXN3"/>
<keyword evidence="10" id="KW-0175">Coiled coil</keyword>
<feature type="region of interest" description="Disordered" evidence="11">
    <location>
        <begin position="91"/>
        <end position="157"/>
    </location>
</feature>
<dbReference type="InterPro" id="IPR050762">
    <property type="entry name" value="HD-ZIP_Homeobox_LZ_Class_II"/>
</dbReference>
<evidence type="ECO:0000313" key="14">
    <source>
        <dbReference type="Proteomes" id="UP001374584"/>
    </source>
</evidence>
<evidence type="ECO:0000256" key="7">
    <source>
        <dbReference type="ARBA" id="ARBA00023242"/>
    </source>
</evidence>
<sequence length="303" mass="33545">MMGLHQDPSDSGLQLILGLALTATPEDTITPSPPSISNNLHRHHLTTLRPNSYSSKSSFISTSNSEPEPEPSLTLGLSRETYRQQVVKLPRNIGHNKVSSEDPLEQTSPHSAISSFSSGRVKRERDLSCEEVDATETERVSSRASDEEEDGTTARKKLRLTKEQSALLEESFKQHSTLNPKQKQALAKQLSLRPRQVEVWFQNRRARTKLKQTEVDCEFLKKCCETLTDENRRLQKELQELKALKLAQPLYMPMSAATLTMCPSCERLGGGVGVGGGASAKSPFSMAPKPHFFNPFANPSAAC</sequence>
<reference evidence="13 14" key="1">
    <citation type="submission" date="2024-01" db="EMBL/GenBank/DDBJ databases">
        <title>The genomes of 5 underutilized Papilionoideae crops provide insights into root nodulation and disease resistanc.</title>
        <authorList>
            <person name="Jiang F."/>
        </authorList>
    </citation>
    <scope>NUCLEOTIDE SEQUENCE [LARGE SCALE GENOMIC DNA]</scope>
    <source>
        <strain evidence="13">JINMINGXINNONG_FW02</strain>
        <tissue evidence="13">Leaves</tissue>
    </source>
</reference>
<evidence type="ECO:0000256" key="1">
    <source>
        <dbReference type="ARBA" id="ARBA00004123"/>
    </source>
</evidence>
<dbReference type="GO" id="GO:0043565">
    <property type="term" value="F:sequence-specific DNA binding"/>
    <property type="evidence" value="ECO:0007669"/>
    <property type="project" value="InterPro"/>
</dbReference>
<keyword evidence="3" id="KW-0805">Transcription regulation</keyword>
<keyword evidence="14" id="KW-1185">Reference proteome</keyword>
<evidence type="ECO:0000256" key="4">
    <source>
        <dbReference type="ARBA" id="ARBA00023125"/>
    </source>
</evidence>
<dbReference type="SUPFAM" id="SSF46689">
    <property type="entry name" value="Homeodomain-like"/>
    <property type="match status" value="1"/>
</dbReference>
<keyword evidence="7 8" id="KW-0539">Nucleus</keyword>
<feature type="compositionally biased region" description="Polar residues" evidence="11">
    <location>
        <begin position="105"/>
        <end position="118"/>
    </location>
</feature>
<dbReference type="PROSITE" id="PS00027">
    <property type="entry name" value="HOMEOBOX_1"/>
    <property type="match status" value="1"/>
</dbReference>
<comment type="subcellular location">
    <subcellularLocation>
        <location evidence="1 8 9">Nucleus</location>
    </subcellularLocation>
</comment>
<evidence type="ECO:0000256" key="10">
    <source>
        <dbReference type="SAM" id="Coils"/>
    </source>
</evidence>
<feature type="domain" description="Homeobox" evidence="12">
    <location>
        <begin position="151"/>
        <end position="211"/>
    </location>
</feature>
<evidence type="ECO:0000256" key="3">
    <source>
        <dbReference type="ARBA" id="ARBA00023015"/>
    </source>
</evidence>
<dbReference type="Gene3D" id="1.10.10.60">
    <property type="entry name" value="Homeodomain-like"/>
    <property type="match status" value="1"/>
</dbReference>
<dbReference type="SMART" id="SM00340">
    <property type="entry name" value="HALZ"/>
    <property type="match status" value="1"/>
</dbReference>
<accession>A0AAN9QXN3</accession>
<feature type="compositionally biased region" description="Low complexity" evidence="11">
    <location>
        <begin position="52"/>
        <end position="78"/>
    </location>
</feature>
<dbReference type="PANTHER" id="PTHR45714">
    <property type="entry name" value="HOMEOBOX-LEUCINE ZIPPER PROTEIN HAT14"/>
    <property type="match status" value="1"/>
</dbReference>
<dbReference type="InterPro" id="IPR009057">
    <property type="entry name" value="Homeodomain-like_sf"/>
</dbReference>
<feature type="region of interest" description="Disordered" evidence="11">
    <location>
        <begin position="48"/>
        <end position="78"/>
    </location>
</feature>
<dbReference type="InterPro" id="IPR003106">
    <property type="entry name" value="Leu_zip_homeo"/>
</dbReference>
<gene>
    <name evidence="13" type="ORF">VNO80_21386</name>
</gene>
<dbReference type="Pfam" id="PF00046">
    <property type="entry name" value="Homeodomain"/>
    <property type="match status" value="1"/>
</dbReference>
<dbReference type="EMBL" id="JAYMYR010000008">
    <property type="protein sequence ID" value="KAK7346863.1"/>
    <property type="molecule type" value="Genomic_DNA"/>
</dbReference>
<evidence type="ECO:0000256" key="11">
    <source>
        <dbReference type="SAM" id="MobiDB-lite"/>
    </source>
</evidence>
<dbReference type="InterPro" id="IPR001356">
    <property type="entry name" value="HD"/>
</dbReference>
<dbReference type="CDD" id="cd00086">
    <property type="entry name" value="homeodomain"/>
    <property type="match status" value="1"/>
</dbReference>
<keyword evidence="6" id="KW-0804">Transcription</keyword>
<name>A0AAN9QXN3_PHACN</name>
<feature type="DNA-binding region" description="Homeobox" evidence="8">
    <location>
        <begin position="153"/>
        <end position="212"/>
    </location>
</feature>
<evidence type="ECO:0000259" key="12">
    <source>
        <dbReference type="PROSITE" id="PS50071"/>
    </source>
</evidence>
<feature type="compositionally biased region" description="Basic and acidic residues" evidence="11">
    <location>
        <begin position="136"/>
        <end position="145"/>
    </location>
</feature>
<evidence type="ECO:0000256" key="8">
    <source>
        <dbReference type="PROSITE-ProRule" id="PRU00108"/>
    </source>
</evidence>
<dbReference type="SMART" id="SM00389">
    <property type="entry name" value="HOX"/>
    <property type="match status" value="1"/>
</dbReference>
<keyword evidence="5 8" id="KW-0371">Homeobox</keyword>
<evidence type="ECO:0000256" key="5">
    <source>
        <dbReference type="ARBA" id="ARBA00023155"/>
    </source>
</evidence>
<organism evidence="13 14">
    <name type="scientific">Phaseolus coccineus</name>
    <name type="common">Scarlet runner bean</name>
    <name type="synonym">Phaseolus multiflorus</name>
    <dbReference type="NCBI Taxonomy" id="3886"/>
    <lineage>
        <taxon>Eukaryota</taxon>
        <taxon>Viridiplantae</taxon>
        <taxon>Streptophyta</taxon>
        <taxon>Embryophyta</taxon>
        <taxon>Tracheophyta</taxon>
        <taxon>Spermatophyta</taxon>
        <taxon>Magnoliopsida</taxon>
        <taxon>eudicotyledons</taxon>
        <taxon>Gunneridae</taxon>
        <taxon>Pentapetalae</taxon>
        <taxon>rosids</taxon>
        <taxon>fabids</taxon>
        <taxon>Fabales</taxon>
        <taxon>Fabaceae</taxon>
        <taxon>Papilionoideae</taxon>
        <taxon>50 kb inversion clade</taxon>
        <taxon>NPAAA clade</taxon>
        <taxon>indigoferoid/millettioid clade</taxon>
        <taxon>Phaseoleae</taxon>
        <taxon>Phaseolus</taxon>
    </lineage>
</organism>
<dbReference type="PROSITE" id="PS50071">
    <property type="entry name" value="HOMEOBOX_2"/>
    <property type="match status" value="1"/>
</dbReference>